<keyword evidence="10" id="KW-1185">Reference proteome</keyword>
<evidence type="ECO:0000256" key="1">
    <source>
        <dbReference type="ARBA" id="ARBA00004651"/>
    </source>
</evidence>
<keyword evidence="2 7" id="KW-0813">Transport</keyword>
<comment type="similarity">
    <text evidence="7">Belongs to the binding-protein-dependent transport system permease family.</text>
</comment>
<keyword evidence="6 7" id="KW-0472">Membrane</keyword>
<dbReference type="Gene3D" id="1.10.3720.10">
    <property type="entry name" value="MetI-like"/>
    <property type="match status" value="1"/>
</dbReference>
<comment type="caution">
    <text evidence="9">The sequence shown here is derived from an EMBL/GenBank/DDBJ whole genome shotgun (WGS) entry which is preliminary data.</text>
</comment>
<dbReference type="EMBL" id="JAPKNK010000010">
    <property type="protein sequence ID" value="MCX5571513.1"/>
    <property type="molecule type" value="Genomic_DNA"/>
</dbReference>
<dbReference type="PANTHER" id="PTHR43005:SF1">
    <property type="entry name" value="SPERMIDINE_PUTRESCINE TRANSPORT SYSTEM PERMEASE PROTEIN"/>
    <property type="match status" value="1"/>
</dbReference>
<evidence type="ECO:0000256" key="3">
    <source>
        <dbReference type="ARBA" id="ARBA00022475"/>
    </source>
</evidence>
<sequence>MTAATRRQIPQFGHRLTLTGLALPALILMVAVNAYPLFFAIIQSVHGGSLIAPGPFVGLENFAEVLTGQSFWRATWFTLVFTACGVFGSWALGFALALQLKPNFPGRDAFKVLLLLPWIVPIVVTAMSWNWLLAARDSVLPNIARALGMGNVMFLGNPTLAMVTVCVFKVWISYPFMMMMCAAALESVESNLYEASAIDGAGKWQQFRHIILPVTARSTYISWILMAVFCVNDFPTIYLLTRGGPLEATTSLIVLAYRTTFLDFLPGIGLAIAFLMTAVMITLSVVLLRQIQKSSLQ</sequence>
<evidence type="ECO:0000256" key="4">
    <source>
        <dbReference type="ARBA" id="ARBA00022692"/>
    </source>
</evidence>
<feature type="transmembrane region" description="Helical" evidence="7">
    <location>
        <begin position="112"/>
        <end position="132"/>
    </location>
</feature>
<dbReference type="SUPFAM" id="SSF161098">
    <property type="entry name" value="MetI-like"/>
    <property type="match status" value="1"/>
</dbReference>
<dbReference type="PANTHER" id="PTHR43005">
    <property type="entry name" value="BLR7065 PROTEIN"/>
    <property type="match status" value="1"/>
</dbReference>
<protein>
    <submittedName>
        <fullName evidence="9">Sugar ABC transporter permease</fullName>
    </submittedName>
</protein>
<dbReference type="GO" id="GO:0005886">
    <property type="term" value="C:plasma membrane"/>
    <property type="evidence" value="ECO:0007669"/>
    <property type="project" value="UniProtKB-SubCell"/>
</dbReference>
<dbReference type="GO" id="GO:0055085">
    <property type="term" value="P:transmembrane transport"/>
    <property type="evidence" value="ECO:0007669"/>
    <property type="project" value="InterPro"/>
</dbReference>
<dbReference type="CDD" id="cd06261">
    <property type="entry name" value="TM_PBP2"/>
    <property type="match status" value="1"/>
</dbReference>
<evidence type="ECO:0000256" key="7">
    <source>
        <dbReference type="RuleBase" id="RU363032"/>
    </source>
</evidence>
<organism evidence="9 10">
    <name type="scientific">Kaistia nematophila</name>
    <dbReference type="NCBI Taxonomy" id="2994654"/>
    <lineage>
        <taxon>Bacteria</taxon>
        <taxon>Pseudomonadati</taxon>
        <taxon>Pseudomonadota</taxon>
        <taxon>Alphaproteobacteria</taxon>
        <taxon>Hyphomicrobiales</taxon>
        <taxon>Kaistiaceae</taxon>
        <taxon>Kaistia</taxon>
    </lineage>
</organism>
<feature type="transmembrane region" description="Helical" evidence="7">
    <location>
        <begin position="261"/>
        <end position="288"/>
    </location>
</feature>
<feature type="transmembrane region" description="Helical" evidence="7">
    <location>
        <begin position="76"/>
        <end position="100"/>
    </location>
</feature>
<evidence type="ECO:0000256" key="6">
    <source>
        <dbReference type="ARBA" id="ARBA00023136"/>
    </source>
</evidence>
<gene>
    <name evidence="9" type="ORF">OSH07_20100</name>
</gene>
<evidence type="ECO:0000313" key="10">
    <source>
        <dbReference type="Proteomes" id="UP001144805"/>
    </source>
</evidence>
<evidence type="ECO:0000256" key="2">
    <source>
        <dbReference type="ARBA" id="ARBA00022448"/>
    </source>
</evidence>
<keyword evidence="5 7" id="KW-1133">Transmembrane helix</keyword>
<dbReference type="PROSITE" id="PS50928">
    <property type="entry name" value="ABC_TM1"/>
    <property type="match status" value="1"/>
</dbReference>
<proteinExistence type="inferred from homology"/>
<comment type="subcellular location">
    <subcellularLocation>
        <location evidence="1 7">Cell membrane</location>
        <topology evidence="1 7">Multi-pass membrane protein</topology>
    </subcellularLocation>
</comment>
<dbReference type="Pfam" id="PF00528">
    <property type="entry name" value="BPD_transp_1"/>
    <property type="match status" value="1"/>
</dbReference>
<feature type="transmembrane region" description="Helical" evidence="7">
    <location>
        <begin position="152"/>
        <end position="172"/>
    </location>
</feature>
<reference evidence="9" key="1">
    <citation type="submission" date="2022-11" db="EMBL/GenBank/DDBJ databases">
        <title>Biodiversity and phylogenetic relationships of bacteria.</title>
        <authorList>
            <person name="Machado R.A.R."/>
            <person name="Bhat A."/>
            <person name="Loulou A."/>
            <person name="Kallel S."/>
        </authorList>
    </citation>
    <scope>NUCLEOTIDE SEQUENCE</scope>
    <source>
        <strain evidence="9">K-TC2</strain>
    </source>
</reference>
<dbReference type="InterPro" id="IPR035906">
    <property type="entry name" value="MetI-like_sf"/>
</dbReference>
<dbReference type="AlphaFoldDB" id="A0A9X3E8L9"/>
<dbReference type="RefSeq" id="WP_266340471.1">
    <property type="nucleotide sequence ID" value="NZ_JAPKNK010000010.1"/>
</dbReference>
<evidence type="ECO:0000259" key="8">
    <source>
        <dbReference type="PROSITE" id="PS50928"/>
    </source>
</evidence>
<dbReference type="Proteomes" id="UP001144805">
    <property type="component" value="Unassembled WGS sequence"/>
</dbReference>
<evidence type="ECO:0000313" key="9">
    <source>
        <dbReference type="EMBL" id="MCX5571513.1"/>
    </source>
</evidence>
<accession>A0A9X3E8L9</accession>
<feature type="domain" description="ABC transmembrane type-1" evidence="8">
    <location>
        <begin position="75"/>
        <end position="287"/>
    </location>
</feature>
<keyword evidence="4 7" id="KW-0812">Transmembrane</keyword>
<name>A0A9X3E8L9_9HYPH</name>
<evidence type="ECO:0000256" key="5">
    <source>
        <dbReference type="ARBA" id="ARBA00022989"/>
    </source>
</evidence>
<feature type="transmembrane region" description="Helical" evidence="7">
    <location>
        <begin position="21"/>
        <end position="42"/>
    </location>
</feature>
<keyword evidence="3" id="KW-1003">Cell membrane</keyword>
<feature type="transmembrane region" description="Helical" evidence="7">
    <location>
        <begin position="220"/>
        <end position="241"/>
    </location>
</feature>
<dbReference type="InterPro" id="IPR000515">
    <property type="entry name" value="MetI-like"/>
</dbReference>